<comment type="similarity">
    <text evidence="12 13">Belongs to the TonB-dependent receptor family.</text>
</comment>
<evidence type="ECO:0000256" key="2">
    <source>
        <dbReference type="ARBA" id="ARBA00022448"/>
    </source>
</evidence>
<accession>A0A9D1W7L3</accession>
<dbReference type="InterPro" id="IPR012910">
    <property type="entry name" value="Plug_dom"/>
</dbReference>
<protein>
    <submittedName>
        <fullName evidence="16">TonB-dependent receptor</fullName>
    </submittedName>
</protein>
<organism evidence="16 17">
    <name type="scientific">Candidatus Sphingobacterium stercoripullorum</name>
    <dbReference type="NCBI Taxonomy" id="2838759"/>
    <lineage>
        <taxon>Bacteria</taxon>
        <taxon>Pseudomonadati</taxon>
        <taxon>Bacteroidota</taxon>
        <taxon>Sphingobacteriia</taxon>
        <taxon>Sphingobacteriales</taxon>
        <taxon>Sphingobacteriaceae</taxon>
        <taxon>Sphingobacterium</taxon>
    </lineage>
</organism>
<evidence type="ECO:0000256" key="6">
    <source>
        <dbReference type="ARBA" id="ARBA00022729"/>
    </source>
</evidence>
<dbReference type="Gene3D" id="2.170.130.10">
    <property type="entry name" value="TonB-dependent receptor, plug domain"/>
    <property type="match status" value="1"/>
</dbReference>
<sequence>SATKTNEQGVAQIEANENLPKQLVIDHLSYRRYREEIRSVSNESITIYLQPQIIIADEVFVTGIRAQENAATTFTNLSKKDLENKNLGQDIPYLLTQTPSLVAFSDAGAGVGYTGIRIRGSDNTRINVTIDGIPLNNPESMGSFFVNLPDFASSVENIQIQRGIGTSTNGAGAFGASLNIQSDKVQENPYAELNNSFGSFKTLKNTLKVGTGLIEGKYAFNARLSQIKSDGYMDRAFSDLKSFYVDGGIYTPKNILKATVFSGKERTYQAWNGVPEELLQSNRTFNEFEYDDQTDNYTQTHHYLHYSHFLNSRWTFNTALHYTKGAGYYNEYKSDQKLEDYLLAPIIIGDSTISHTDLVRKRWLDNHFYGLTYGAQFRPNNQLNIHLGGAYNEYIGDHFGEITWANYASNHKLGDHYYFNDAKKTDFNIYGKINYQVGKFLLNADLQYRNIYYRFEGYDRNLELTDQVARHDFFNPKAGVTYFLNPNSNFYASYAYASKEPIRNDYTESTQASRPVPEKMHNLEGGYRLSSQAFAFGINGYAMLYKDQLILTGQINDVGAYTRMNVRDSYRIGVELDARWKIAKNLDWNASVALSDNKIKNFTEYIDLYDYSDQEELFYKSTHIALSPALVASNSFSYQLSEQFSLDLISKAVSRQFLDNTSSKQRSIDGFDVHDINVNYSFSLPGIKAVTANLLVANIFNKKYESNGYTFGYINETGERESFNYYFPQATTNFLLGLNLKF</sequence>
<dbReference type="EMBL" id="DXEZ01000065">
    <property type="protein sequence ID" value="HIX53824.1"/>
    <property type="molecule type" value="Genomic_DNA"/>
</dbReference>
<proteinExistence type="inferred from homology"/>
<evidence type="ECO:0000256" key="10">
    <source>
        <dbReference type="ARBA" id="ARBA00023136"/>
    </source>
</evidence>
<dbReference type="PROSITE" id="PS52016">
    <property type="entry name" value="TONB_DEPENDENT_REC_3"/>
    <property type="match status" value="1"/>
</dbReference>
<dbReference type="GO" id="GO:0009279">
    <property type="term" value="C:cell outer membrane"/>
    <property type="evidence" value="ECO:0007669"/>
    <property type="project" value="UniProtKB-SubCell"/>
</dbReference>
<feature type="domain" description="TonB-dependent receptor-like beta-barrel" evidence="14">
    <location>
        <begin position="280"/>
        <end position="698"/>
    </location>
</feature>
<evidence type="ECO:0000313" key="17">
    <source>
        <dbReference type="Proteomes" id="UP000824156"/>
    </source>
</evidence>
<dbReference type="Pfam" id="PF00593">
    <property type="entry name" value="TonB_dep_Rec_b-barrel"/>
    <property type="match status" value="1"/>
</dbReference>
<evidence type="ECO:0000256" key="11">
    <source>
        <dbReference type="ARBA" id="ARBA00023237"/>
    </source>
</evidence>
<dbReference type="Pfam" id="PF07715">
    <property type="entry name" value="Plug"/>
    <property type="match status" value="1"/>
</dbReference>
<comment type="caution">
    <text evidence="16">The sequence shown here is derived from an EMBL/GenBank/DDBJ whole genome shotgun (WGS) entry which is preliminary data.</text>
</comment>
<comment type="subcellular location">
    <subcellularLocation>
        <location evidence="1 12">Cell outer membrane</location>
        <topology evidence="1 12">Multi-pass membrane protein</topology>
    </subcellularLocation>
</comment>
<evidence type="ECO:0000256" key="4">
    <source>
        <dbReference type="ARBA" id="ARBA00022496"/>
    </source>
</evidence>
<keyword evidence="11 12" id="KW-0998">Cell outer membrane</keyword>
<keyword evidence="5 12" id="KW-0812">Transmembrane</keyword>
<keyword evidence="4" id="KW-0410">Iron transport</keyword>
<keyword evidence="10 12" id="KW-0472">Membrane</keyword>
<dbReference type="InterPro" id="IPR036942">
    <property type="entry name" value="Beta-barrel_TonB_sf"/>
</dbReference>
<evidence type="ECO:0000256" key="13">
    <source>
        <dbReference type="RuleBase" id="RU003357"/>
    </source>
</evidence>
<keyword evidence="3 12" id="KW-1134">Transmembrane beta strand</keyword>
<evidence type="ECO:0000256" key="9">
    <source>
        <dbReference type="ARBA" id="ARBA00023077"/>
    </source>
</evidence>
<dbReference type="PANTHER" id="PTHR32552">
    <property type="entry name" value="FERRICHROME IRON RECEPTOR-RELATED"/>
    <property type="match status" value="1"/>
</dbReference>
<evidence type="ECO:0000313" key="16">
    <source>
        <dbReference type="EMBL" id="HIX53824.1"/>
    </source>
</evidence>
<reference evidence="16" key="2">
    <citation type="submission" date="2021-04" db="EMBL/GenBank/DDBJ databases">
        <authorList>
            <person name="Gilroy R."/>
        </authorList>
    </citation>
    <scope>NUCLEOTIDE SEQUENCE</scope>
    <source>
        <strain evidence="16">1719</strain>
    </source>
</reference>
<dbReference type="GO" id="GO:0015344">
    <property type="term" value="F:siderophore uptake transmembrane transporter activity"/>
    <property type="evidence" value="ECO:0007669"/>
    <property type="project" value="TreeGrafter"/>
</dbReference>
<evidence type="ECO:0000256" key="1">
    <source>
        <dbReference type="ARBA" id="ARBA00004571"/>
    </source>
</evidence>
<evidence type="ECO:0000256" key="3">
    <source>
        <dbReference type="ARBA" id="ARBA00022452"/>
    </source>
</evidence>
<dbReference type="SUPFAM" id="SSF56935">
    <property type="entry name" value="Porins"/>
    <property type="match status" value="1"/>
</dbReference>
<evidence type="ECO:0000256" key="8">
    <source>
        <dbReference type="ARBA" id="ARBA00023065"/>
    </source>
</evidence>
<dbReference type="PANTHER" id="PTHR32552:SF68">
    <property type="entry name" value="FERRICHROME OUTER MEMBRANE TRANSPORTER_PHAGE RECEPTOR"/>
    <property type="match status" value="1"/>
</dbReference>
<keyword evidence="16" id="KW-0675">Receptor</keyword>
<name>A0A9D1W7L3_9SPHI</name>
<keyword evidence="6" id="KW-0732">Signal</keyword>
<dbReference type="InterPro" id="IPR000531">
    <property type="entry name" value="Beta-barrel_TonB"/>
</dbReference>
<evidence type="ECO:0000256" key="7">
    <source>
        <dbReference type="ARBA" id="ARBA00023004"/>
    </source>
</evidence>
<dbReference type="AlphaFoldDB" id="A0A9D1W7L3"/>
<dbReference type="InterPro" id="IPR037066">
    <property type="entry name" value="Plug_dom_sf"/>
</dbReference>
<feature type="non-terminal residue" evidence="16">
    <location>
        <position position="1"/>
    </location>
</feature>
<evidence type="ECO:0000259" key="15">
    <source>
        <dbReference type="Pfam" id="PF07715"/>
    </source>
</evidence>
<keyword evidence="2 12" id="KW-0813">Transport</keyword>
<reference evidence="16" key="1">
    <citation type="journal article" date="2021" name="PeerJ">
        <title>Extensive microbial diversity within the chicken gut microbiome revealed by metagenomics and culture.</title>
        <authorList>
            <person name="Gilroy R."/>
            <person name="Ravi A."/>
            <person name="Getino M."/>
            <person name="Pursley I."/>
            <person name="Horton D.L."/>
            <person name="Alikhan N.F."/>
            <person name="Baker D."/>
            <person name="Gharbi K."/>
            <person name="Hall N."/>
            <person name="Watson M."/>
            <person name="Adriaenssens E.M."/>
            <person name="Foster-Nyarko E."/>
            <person name="Jarju S."/>
            <person name="Secka A."/>
            <person name="Antonio M."/>
            <person name="Oren A."/>
            <person name="Chaudhuri R.R."/>
            <person name="La Ragione R."/>
            <person name="Hildebrand F."/>
            <person name="Pallen M.J."/>
        </authorList>
    </citation>
    <scope>NUCLEOTIDE SEQUENCE</scope>
    <source>
        <strain evidence="16">1719</strain>
    </source>
</reference>
<gene>
    <name evidence="16" type="ORF">H9853_02260</name>
</gene>
<evidence type="ECO:0000256" key="5">
    <source>
        <dbReference type="ARBA" id="ARBA00022692"/>
    </source>
</evidence>
<dbReference type="InterPro" id="IPR039426">
    <property type="entry name" value="TonB-dep_rcpt-like"/>
</dbReference>
<dbReference type="Proteomes" id="UP000824156">
    <property type="component" value="Unassembled WGS sequence"/>
</dbReference>
<evidence type="ECO:0000259" key="14">
    <source>
        <dbReference type="Pfam" id="PF00593"/>
    </source>
</evidence>
<feature type="domain" description="TonB-dependent receptor plug" evidence="15">
    <location>
        <begin position="68"/>
        <end position="176"/>
    </location>
</feature>
<keyword evidence="8" id="KW-0406">Ion transport</keyword>
<dbReference type="Gene3D" id="2.40.170.20">
    <property type="entry name" value="TonB-dependent receptor, beta-barrel domain"/>
    <property type="match status" value="1"/>
</dbReference>
<keyword evidence="9 13" id="KW-0798">TonB box</keyword>
<evidence type="ECO:0000256" key="12">
    <source>
        <dbReference type="PROSITE-ProRule" id="PRU01360"/>
    </source>
</evidence>
<keyword evidence="7" id="KW-0408">Iron</keyword>